<dbReference type="AlphaFoldDB" id="A0AAV3QIV5"/>
<evidence type="ECO:0000313" key="1">
    <source>
        <dbReference type="EMBL" id="GAA0163078.1"/>
    </source>
</evidence>
<dbReference type="Proteomes" id="UP001454036">
    <property type="component" value="Unassembled WGS sequence"/>
</dbReference>
<name>A0AAV3QIV5_LITER</name>
<gene>
    <name evidence="1" type="ORF">LIER_19035</name>
</gene>
<protein>
    <submittedName>
        <fullName evidence="1">Uncharacterized protein</fullName>
    </submittedName>
</protein>
<reference evidence="1 2" key="1">
    <citation type="submission" date="2024-01" db="EMBL/GenBank/DDBJ databases">
        <title>The complete chloroplast genome sequence of Lithospermum erythrorhizon: insights into the phylogenetic relationship among Boraginaceae species and the maternal lineages of purple gromwells.</title>
        <authorList>
            <person name="Okada T."/>
            <person name="Watanabe K."/>
        </authorList>
    </citation>
    <scope>NUCLEOTIDE SEQUENCE [LARGE SCALE GENOMIC DNA]</scope>
</reference>
<accession>A0AAV3QIV5</accession>
<comment type="caution">
    <text evidence="1">The sequence shown here is derived from an EMBL/GenBank/DDBJ whole genome shotgun (WGS) entry which is preliminary data.</text>
</comment>
<dbReference type="EMBL" id="BAABME010004649">
    <property type="protein sequence ID" value="GAA0163078.1"/>
    <property type="molecule type" value="Genomic_DNA"/>
</dbReference>
<evidence type="ECO:0000313" key="2">
    <source>
        <dbReference type="Proteomes" id="UP001454036"/>
    </source>
</evidence>
<sequence>MAGIGGLQYLFPTDFYYPKPSRSTTISGEAKTSGQEQIVVVQRHQELEEVNGNDGSQHNRYAMSHGKIIAISASSSSSKSLEPVLRRKQYLFGKQDLERMFLVHERFRTLEK</sequence>
<organism evidence="1 2">
    <name type="scientific">Lithospermum erythrorhizon</name>
    <name type="common">Purple gromwell</name>
    <name type="synonym">Lithospermum officinale var. erythrorhizon</name>
    <dbReference type="NCBI Taxonomy" id="34254"/>
    <lineage>
        <taxon>Eukaryota</taxon>
        <taxon>Viridiplantae</taxon>
        <taxon>Streptophyta</taxon>
        <taxon>Embryophyta</taxon>
        <taxon>Tracheophyta</taxon>
        <taxon>Spermatophyta</taxon>
        <taxon>Magnoliopsida</taxon>
        <taxon>eudicotyledons</taxon>
        <taxon>Gunneridae</taxon>
        <taxon>Pentapetalae</taxon>
        <taxon>asterids</taxon>
        <taxon>lamiids</taxon>
        <taxon>Boraginales</taxon>
        <taxon>Boraginaceae</taxon>
        <taxon>Boraginoideae</taxon>
        <taxon>Lithospermeae</taxon>
        <taxon>Lithospermum</taxon>
    </lineage>
</organism>
<proteinExistence type="predicted"/>
<keyword evidence="2" id="KW-1185">Reference proteome</keyword>